<keyword evidence="2" id="KW-1185">Reference proteome</keyword>
<dbReference type="InterPro" id="IPR011008">
    <property type="entry name" value="Dimeric_a/b-barrel"/>
</dbReference>
<dbReference type="SUPFAM" id="SSF54909">
    <property type="entry name" value="Dimeric alpha+beta barrel"/>
    <property type="match status" value="1"/>
</dbReference>
<dbReference type="AlphaFoldDB" id="A0A2T0RIW4"/>
<reference evidence="1 2" key="1">
    <citation type="submission" date="2018-03" db="EMBL/GenBank/DDBJ databases">
        <title>Genomic Encyclopedia of Archaeal and Bacterial Type Strains, Phase II (KMG-II): from individual species to whole genera.</title>
        <authorList>
            <person name="Goeker M."/>
        </authorList>
    </citation>
    <scope>NUCLEOTIDE SEQUENCE [LARGE SCALE GENOMIC DNA]</scope>
    <source>
        <strain evidence="1 2">DSM 45348</strain>
    </source>
</reference>
<protein>
    <recommendedName>
        <fullName evidence="3">Antibiotic biosynthesis monooxygenase</fullName>
    </recommendedName>
</protein>
<organism evidence="1 2">
    <name type="scientific">Pseudosporangium ferrugineum</name>
    <dbReference type="NCBI Taxonomy" id="439699"/>
    <lineage>
        <taxon>Bacteria</taxon>
        <taxon>Bacillati</taxon>
        <taxon>Actinomycetota</taxon>
        <taxon>Actinomycetes</taxon>
        <taxon>Micromonosporales</taxon>
        <taxon>Micromonosporaceae</taxon>
        <taxon>Pseudosporangium</taxon>
    </lineage>
</organism>
<proteinExistence type="predicted"/>
<dbReference type="RefSeq" id="WP_106130355.1">
    <property type="nucleotide sequence ID" value="NZ_PVZG01000021.1"/>
</dbReference>
<comment type="caution">
    <text evidence="1">The sequence shown here is derived from an EMBL/GenBank/DDBJ whole genome shotgun (WGS) entry which is preliminary data.</text>
</comment>
<evidence type="ECO:0008006" key="3">
    <source>
        <dbReference type="Google" id="ProtNLM"/>
    </source>
</evidence>
<dbReference type="EMBL" id="PVZG01000021">
    <property type="protein sequence ID" value="PRY21040.1"/>
    <property type="molecule type" value="Genomic_DNA"/>
</dbReference>
<dbReference type="OrthoDB" id="1493813at2"/>
<gene>
    <name evidence="1" type="ORF">CLV70_12142</name>
</gene>
<name>A0A2T0RIW4_9ACTN</name>
<dbReference type="Proteomes" id="UP000239209">
    <property type="component" value="Unassembled WGS sequence"/>
</dbReference>
<evidence type="ECO:0000313" key="1">
    <source>
        <dbReference type="EMBL" id="PRY21040.1"/>
    </source>
</evidence>
<evidence type="ECO:0000313" key="2">
    <source>
        <dbReference type="Proteomes" id="UP000239209"/>
    </source>
</evidence>
<accession>A0A2T0RIW4</accession>
<sequence length="241" mass="26468">MTSTDLTLRPTRDSNVIAVVERLELGEPEVAPAPAGPQPPNRVARRTDEQALVLPAVADRVRLWRILPGFRGAVLLASRDHNRLAVYSRFDAGVGTAPTVLEPGDPLDVPARVLDRRAYDLVWRDGNENPTVISPRHTPVVHFGLFTVLDDRADALLDRVAATAPAALATPGLRTVNFHRSHDGQRLINVGTWSGFDQFHLLLAQPGFKTGEKYWEGLATFENDYFDVVGVVSGQERAVAR</sequence>
<dbReference type="Gene3D" id="3.30.70.100">
    <property type="match status" value="1"/>
</dbReference>